<dbReference type="RefSeq" id="WP_386044796.1">
    <property type="nucleotide sequence ID" value="NZ_JBHUIO010000005.1"/>
</dbReference>
<keyword evidence="2" id="KW-1185">Reference proteome</keyword>
<dbReference type="EMBL" id="JBHUIO010000005">
    <property type="protein sequence ID" value="MFD2169552.1"/>
    <property type="molecule type" value="Genomic_DNA"/>
</dbReference>
<evidence type="ECO:0000313" key="1">
    <source>
        <dbReference type="EMBL" id="MFD2169552.1"/>
    </source>
</evidence>
<accession>A0ABW4ZUJ9</accession>
<sequence>MEADNKRVIVASFSSYQSAHDTMQKLHAAGLNDFSVLYLQNQGDQNADGVEGFYPSITPNIQSVIDAPVEGEIEVPQLNVLPGYANQRTQVAVKDRLQSYGVPEATVAQCASQIQSGKTLAVIRDSERMDNIAQLLKSESEYVQLV</sequence>
<reference evidence="2" key="1">
    <citation type="journal article" date="2019" name="Int. J. Syst. Evol. Microbiol.">
        <title>The Global Catalogue of Microorganisms (GCM) 10K type strain sequencing project: providing services to taxonomists for standard genome sequencing and annotation.</title>
        <authorList>
            <consortium name="The Broad Institute Genomics Platform"/>
            <consortium name="The Broad Institute Genome Sequencing Center for Infectious Disease"/>
            <person name="Wu L."/>
            <person name="Ma J."/>
        </authorList>
    </citation>
    <scope>NUCLEOTIDE SEQUENCE [LARGE SCALE GENOMIC DNA]</scope>
    <source>
        <strain evidence="2">CGMCC 1.13574</strain>
    </source>
</reference>
<organism evidence="1 2">
    <name type="scientific">Tumebacillus lipolyticus</name>
    <dbReference type="NCBI Taxonomy" id="1280370"/>
    <lineage>
        <taxon>Bacteria</taxon>
        <taxon>Bacillati</taxon>
        <taxon>Bacillota</taxon>
        <taxon>Bacilli</taxon>
        <taxon>Bacillales</taxon>
        <taxon>Alicyclobacillaceae</taxon>
        <taxon>Tumebacillus</taxon>
    </lineage>
</organism>
<proteinExistence type="predicted"/>
<dbReference type="Proteomes" id="UP001597343">
    <property type="component" value="Unassembled WGS sequence"/>
</dbReference>
<gene>
    <name evidence="1" type="ORF">ACFSOY_06050</name>
</gene>
<evidence type="ECO:0008006" key="3">
    <source>
        <dbReference type="Google" id="ProtNLM"/>
    </source>
</evidence>
<evidence type="ECO:0000313" key="2">
    <source>
        <dbReference type="Proteomes" id="UP001597343"/>
    </source>
</evidence>
<name>A0ABW4ZUJ9_9BACL</name>
<comment type="caution">
    <text evidence="1">The sequence shown here is derived from an EMBL/GenBank/DDBJ whole genome shotgun (WGS) entry which is preliminary data.</text>
</comment>
<protein>
    <recommendedName>
        <fullName evidence="3">General stress protein 17M-like domain-containing protein</fullName>
    </recommendedName>
</protein>